<name>A0A147BG25_IXORI</name>
<reference evidence="1" key="1">
    <citation type="journal article" date="2018" name="PLoS Negl. Trop. Dis.">
        <title>Sialome diversity of ticks revealed by RNAseq of single tick salivary glands.</title>
        <authorList>
            <person name="Perner J."/>
            <person name="Kropackova S."/>
            <person name="Kopacek P."/>
            <person name="Ribeiro J.M."/>
        </authorList>
    </citation>
    <scope>NUCLEOTIDE SEQUENCE</scope>
    <source>
        <strain evidence="1">Siblings of single egg batch collected in Ceske Budejovice</strain>
        <tissue evidence="1">Salivary glands</tissue>
    </source>
</reference>
<protein>
    <submittedName>
        <fullName evidence="1">Uncharacterized protein</fullName>
    </submittedName>
</protein>
<evidence type="ECO:0000313" key="1">
    <source>
        <dbReference type="EMBL" id="JAR89736.1"/>
    </source>
</evidence>
<organism evidence="1">
    <name type="scientific">Ixodes ricinus</name>
    <name type="common">Common tick</name>
    <name type="synonym">Acarus ricinus</name>
    <dbReference type="NCBI Taxonomy" id="34613"/>
    <lineage>
        <taxon>Eukaryota</taxon>
        <taxon>Metazoa</taxon>
        <taxon>Ecdysozoa</taxon>
        <taxon>Arthropoda</taxon>
        <taxon>Chelicerata</taxon>
        <taxon>Arachnida</taxon>
        <taxon>Acari</taxon>
        <taxon>Parasitiformes</taxon>
        <taxon>Ixodida</taxon>
        <taxon>Ixodoidea</taxon>
        <taxon>Ixodidae</taxon>
        <taxon>Ixodinae</taxon>
        <taxon>Ixodes</taxon>
    </lineage>
</organism>
<feature type="non-terminal residue" evidence="1">
    <location>
        <position position="1"/>
    </location>
</feature>
<accession>A0A147BG25</accession>
<dbReference type="AlphaFoldDB" id="A0A147BG25"/>
<dbReference type="EMBL" id="GEGO01005668">
    <property type="protein sequence ID" value="JAR89736.1"/>
    <property type="molecule type" value="Transcribed_RNA"/>
</dbReference>
<proteinExistence type="predicted"/>
<sequence length="143" mass="16624">VCVCVCVFPVKTFWSMVTTKRWLWFYCMHMLARPCKKAVGVESQYRHEFWHLGIRIDFFPVLLRCLLIKECLGALVRSQVTPGILAKVSAIQRKLAWELCALTFLFTTEHAKCPDWLVALTYKICMCFKATKVCLQEHRAFAS</sequence>